<keyword evidence="3" id="KW-1185">Reference proteome</keyword>
<organism evidence="2 3">
    <name type="scientific">Pseudomonas matsuisoli</name>
    <dbReference type="NCBI Taxonomy" id="1515666"/>
    <lineage>
        <taxon>Bacteria</taxon>
        <taxon>Pseudomonadati</taxon>
        <taxon>Pseudomonadota</taxon>
        <taxon>Gammaproteobacteria</taxon>
        <taxon>Pseudomonadales</taxon>
        <taxon>Pseudomonadaceae</taxon>
        <taxon>Pseudomonas</taxon>
    </lineage>
</organism>
<sequence>MRYLKLITAGAALAFTLPAAADWTPQARSAFVQQCVAGAQGSHGQGQLQAYCECAAEKVSAEFTEEEIKNMGSQGASDPAVRQRLMNASSSCNANLKR</sequence>
<reference evidence="2" key="2">
    <citation type="submission" date="2020-09" db="EMBL/GenBank/DDBJ databases">
        <authorList>
            <person name="Sun Q."/>
            <person name="Ohkuma M."/>
        </authorList>
    </citation>
    <scope>NUCLEOTIDE SEQUENCE</scope>
    <source>
        <strain evidence="2">JCM 30078</strain>
    </source>
</reference>
<reference evidence="2" key="1">
    <citation type="journal article" date="2014" name="Int. J. Syst. Evol. Microbiol.">
        <title>Complete genome sequence of Corynebacterium casei LMG S-19264T (=DSM 44701T), isolated from a smear-ripened cheese.</title>
        <authorList>
            <consortium name="US DOE Joint Genome Institute (JGI-PGF)"/>
            <person name="Walter F."/>
            <person name="Albersmeier A."/>
            <person name="Kalinowski J."/>
            <person name="Ruckert C."/>
        </authorList>
    </citation>
    <scope>NUCLEOTIDE SEQUENCE</scope>
    <source>
        <strain evidence="2">JCM 30078</strain>
    </source>
</reference>
<gene>
    <name evidence="2" type="ORF">GCM10009304_06270</name>
</gene>
<feature type="signal peptide" evidence="1">
    <location>
        <begin position="1"/>
        <end position="21"/>
    </location>
</feature>
<comment type="caution">
    <text evidence="2">The sequence shown here is derived from an EMBL/GenBank/DDBJ whole genome shotgun (WGS) entry which is preliminary data.</text>
</comment>
<accession>A0A917USV8</accession>
<dbReference type="AlphaFoldDB" id="A0A917USV8"/>
<dbReference type="Proteomes" id="UP000635983">
    <property type="component" value="Unassembled WGS sequence"/>
</dbReference>
<evidence type="ECO:0000313" key="3">
    <source>
        <dbReference type="Proteomes" id="UP000635983"/>
    </source>
</evidence>
<keyword evidence="1" id="KW-0732">Signal</keyword>
<evidence type="ECO:0008006" key="4">
    <source>
        <dbReference type="Google" id="ProtNLM"/>
    </source>
</evidence>
<protein>
    <recommendedName>
        <fullName evidence="4">PsiF repeat-containing protein</fullName>
    </recommendedName>
</protein>
<dbReference type="RefSeq" id="WP_188981664.1">
    <property type="nucleotide sequence ID" value="NZ_BMPO01000001.1"/>
</dbReference>
<dbReference type="EMBL" id="BMPO01000001">
    <property type="protein sequence ID" value="GGJ82965.1"/>
    <property type="molecule type" value="Genomic_DNA"/>
</dbReference>
<evidence type="ECO:0000313" key="2">
    <source>
        <dbReference type="EMBL" id="GGJ82965.1"/>
    </source>
</evidence>
<proteinExistence type="predicted"/>
<name>A0A917USV8_9PSED</name>
<feature type="chain" id="PRO_5037724936" description="PsiF repeat-containing protein" evidence="1">
    <location>
        <begin position="22"/>
        <end position="98"/>
    </location>
</feature>
<evidence type="ECO:0000256" key="1">
    <source>
        <dbReference type="SAM" id="SignalP"/>
    </source>
</evidence>